<proteinExistence type="predicted"/>
<reference evidence="2" key="1">
    <citation type="journal article" date="2018" name="Genome Biol.">
        <title>SKESA: strategic k-mer extension for scrupulous assemblies.</title>
        <authorList>
            <person name="Souvorov A."/>
            <person name="Agarwala R."/>
            <person name="Lipman D.J."/>
        </authorList>
    </citation>
    <scope>NUCLEOTIDE SEQUENCE</scope>
    <source>
        <strain evidence="2">CL18-200174</strain>
    </source>
</reference>
<sequence length="73" mass="8639">MMRNNNLLLLLKEIMEDIKEAIRTEEEIERENSIKDKLSNPKSLEDYIKNLELLQMKLNALTDHIDQIKSKAK</sequence>
<protein>
    <submittedName>
        <fullName evidence="2">Uncharacterized protein</fullName>
    </submittedName>
</protein>
<comment type="caution">
    <text evidence="2">The sequence shown here is derived from an EMBL/GenBank/DDBJ whole genome shotgun (WGS) entry which is preliminary data.</text>
</comment>
<name>A0AAN5Q2M2_LEGPN</name>
<dbReference type="EMBL" id="DACWOD010000008">
    <property type="protein sequence ID" value="HAU2396915.1"/>
    <property type="molecule type" value="Genomic_DNA"/>
</dbReference>
<accession>A0AAN5Q2M2</accession>
<dbReference type="AlphaFoldDB" id="A0AAN5Q2M2"/>
<keyword evidence="1" id="KW-0175">Coiled coil</keyword>
<organism evidence="2 3">
    <name type="scientific">Legionella pneumophila</name>
    <dbReference type="NCBI Taxonomy" id="446"/>
    <lineage>
        <taxon>Bacteria</taxon>
        <taxon>Pseudomonadati</taxon>
        <taxon>Pseudomonadota</taxon>
        <taxon>Gammaproteobacteria</taxon>
        <taxon>Legionellales</taxon>
        <taxon>Legionellaceae</taxon>
        <taxon>Legionella</taxon>
    </lineage>
</organism>
<gene>
    <name evidence="2" type="ORF">JBK99_11335</name>
</gene>
<evidence type="ECO:0000313" key="2">
    <source>
        <dbReference type="EMBL" id="HAU2396915.1"/>
    </source>
</evidence>
<evidence type="ECO:0000313" key="3">
    <source>
        <dbReference type="Proteomes" id="UP000863577"/>
    </source>
</evidence>
<dbReference type="Proteomes" id="UP000863577">
    <property type="component" value="Unassembled WGS sequence"/>
</dbReference>
<reference evidence="2" key="2">
    <citation type="submission" date="2019-09" db="EMBL/GenBank/DDBJ databases">
        <authorList>
            <consortium name="NCBI Pathogen Detection Project"/>
        </authorList>
    </citation>
    <scope>NUCLEOTIDE SEQUENCE</scope>
    <source>
        <strain evidence="2">CL18-200174</strain>
    </source>
</reference>
<dbReference type="RefSeq" id="WP_169050843.1">
    <property type="nucleotide sequence ID" value="NZ_QFKS01000007.1"/>
</dbReference>
<feature type="coiled-coil region" evidence="1">
    <location>
        <begin position="11"/>
        <end position="71"/>
    </location>
</feature>
<evidence type="ECO:0000256" key="1">
    <source>
        <dbReference type="SAM" id="Coils"/>
    </source>
</evidence>